<evidence type="ECO:0000256" key="9">
    <source>
        <dbReference type="ARBA" id="ARBA00067327"/>
    </source>
</evidence>
<evidence type="ECO:0000256" key="4">
    <source>
        <dbReference type="ARBA" id="ARBA00022490"/>
    </source>
</evidence>
<proteinExistence type="inferred from homology"/>
<organism evidence="14 15">
    <name type="scientific">Alosa alosa</name>
    <name type="common">allis shad</name>
    <dbReference type="NCBI Taxonomy" id="278164"/>
    <lineage>
        <taxon>Eukaryota</taxon>
        <taxon>Metazoa</taxon>
        <taxon>Chordata</taxon>
        <taxon>Craniata</taxon>
        <taxon>Vertebrata</taxon>
        <taxon>Euteleostomi</taxon>
        <taxon>Actinopterygii</taxon>
        <taxon>Neopterygii</taxon>
        <taxon>Teleostei</taxon>
        <taxon>Clupei</taxon>
        <taxon>Clupeiformes</taxon>
        <taxon>Clupeoidei</taxon>
        <taxon>Clupeidae</taxon>
        <taxon>Alosa</taxon>
    </lineage>
</organism>
<comment type="subcellular location">
    <subcellularLocation>
        <location evidence="2">Cytoplasm</location>
    </subcellularLocation>
    <subcellularLocation>
        <location evidence="1">Nucleus</location>
    </subcellularLocation>
</comment>
<dbReference type="Pfam" id="PF25574">
    <property type="entry name" value="TPR_IMB1"/>
    <property type="match status" value="1"/>
</dbReference>
<dbReference type="InterPro" id="IPR058584">
    <property type="entry name" value="IMB1_TNPO1-like_TPR"/>
</dbReference>
<dbReference type="Pfam" id="PF13513">
    <property type="entry name" value="HEAT_EZ"/>
    <property type="match status" value="1"/>
</dbReference>
<keyword evidence="5" id="KW-0677">Repeat</keyword>
<sequence length="822" mass="92731">MEWQPDEQGLQQVLQLLKDSQSPNTATQRAVQQKLEQLNQFPDFNNYLIFVLTRLKTEDEPTRSLSGLILKNNVKAHYQNFPPAVADFIKQECLNSIGDPSPLIRATIGILITTIASKGELQTWPELLPQLCTLLNSEDYNTCEVHLVKFGLQKICEDSSELLDSDALNRPLNIMIPKFLQFFKHCSPKIRSHAIACVNQFIIGRAQALMDNIDTFIESLFALATDEDSEVRKNVCRALVMLLEVRIDRLIPHMHSIIQYMLQRTQDPDENVSLEACEFWLTLAEQPICKDALAGHLAQLTPILVNGMKYSEIDIILLKGDVEEDEAVPDSEQDIKPRFHKSRTVTLQHEGGEGEEGEDIDEDDDDDDDTLSDWNLRKCSAAALDVLANVFRDDLLPHLLPLLKGLLFHPDWVIKESGILVLGAIAEGCMQGMIAYLPELIPHLVQCLSDKKALVRSIACWTLSRYAHWVVSQPPDQYLKPLMTELLKRILDGNKRVQEAACSAFATLEEEACTELVPYLAFILDTLVFAFSKYQHKNLLILYDAIGTLADSVGHHLNQPEYIQKLMPPLIQKWNELKDEDKDLFPLLECLSSVATALQSGFLPYCEPVYQRCVTLVQKTLAQAMMYTQHPDQYEAPDKDFMIVALDLLSGLAEGLGGHVEQLVARSNIMTLLFQCMQDSMPEVRQSSFALLGDLTKACFPHVKPCIAEFMPILGLNLNPEFISVCNNATCSSLRNIRDNEEKDSAFRGICMMIGVNPGGVVQDFIFFCDAVASWVSPKDDLRDMFYKILHGFKDQHTLQTRGTPERATCRRMLLHVCAQLP</sequence>
<evidence type="ECO:0000256" key="3">
    <source>
        <dbReference type="ARBA" id="ARBA00022448"/>
    </source>
</evidence>
<dbReference type="AlphaFoldDB" id="A0AAV6FNB9"/>
<evidence type="ECO:0000256" key="6">
    <source>
        <dbReference type="ARBA" id="ARBA00022927"/>
    </source>
</evidence>
<keyword evidence="15" id="KW-1185">Reference proteome</keyword>
<feature type="domain" description="Importin N-terminal" evidence="13">
    <location>
        <begin position="31"/>
        <end position="99"/>
    </location>
</feature>
<keyword evidence="4" id="KW-0963">Cytoplasm</keyword>
<dbReference type="PROSITE" id="PS50166">
    <property type="entry name" value="IMPORTIN_B_NT"/>
    <property type="match status" value="1"/>
</dbReference>
<dbReference type="PANTHER" id="PTHR10527">
    <property type="entry name" value="IMPORTIN BETA"/>
    <property type="match status" value="1"/>
</dbReference>
<dbReference type="GO" id="GO:0031981">
    <property type="term" value="C:nuclear lumen"/>
    <property type="evidence" value="ECO:0007669"/>
    <property type="project" value="UniProtKB-ARBA"/>
</dbReference>
<evidence type="ECO:0000256" key="1">
    <source>
        <dbReference type="ARBA" id="ARBA00004123"/>
    </source>
</evidence>
<evidence type="ECO:0000256" key="8">
    <source>
        <dbReference type="ARBA" id="ARBA00038423"/>
    </source>
</evidence>
<name>A0AAV6FNB9_9TELE</name>
<evidence type="ECO:0000256" key="11">
    <source>
        <dbReference type="ARBA" id="ARBA00080641"/>
    </source>
</evidence>
<dbReference type="GO" id="GO:0031267">
    <property type="term" value="F:small GTPase binding"/>
    <property type="evidence" value="ECO:0007669"/>
    <property type="project" value="InterPro"/>
</dbReference>
<feature type="region of interest" description="Disordered" evidence="12">
    <location>
        <begin position="327"/>
        <end position="368"/>
    </location>
</feature>
<dbReference type="Pfam" id="PF12755">
    <property type="entry name" value="Vac14_Fab1_bd"/>
    <property type="match status" value="1"/>
</dbReference>
<evidence type="ECO:0000256" key="5">
    <source>
        <dbReference type="ARBA" id="ARBA00022737"/>
    </source>
</evidence>
<evidence type="ECO:0000256" key="10">
    <source>
        <dbReference type="ARBA" id="ARBA00076938"/>
    </source>
</evidence>
<dbReference type="InterPro" id="IPR016024">
    <property type="entry name" value="ARM-type_fold"/>
</dbReference>
<keyword evidence="7" id="KW-0539">Nucleus</keyword>
<dbReference type="Proteomes" id="UP000823561">
    <property type="component" value="Chromosome 22"/>
</dbReference>
<dbReference type="SUPFAM" id="SSF48371">
    <property type="entry name" value="ARM repeat"/>
    <property type="match status" value="1"/>
</dbReference>
<dbReference type="InterPro" id="IPR001494">
    <property type="entry name" value="Importin-beta_N"/>
</dbReference>
<dbReference type="GO" id="GO:0006606">
    <property type="term" value="P:protein import into nucleus"/>
    <property type="evidence" value="ECO:0007669"/>
    <property type="project" value="InterPro"/>
</dbReference>
<comment type="caution">
    <text evidence="14">The sequence shown here is derived from an EMBL/GenBank/DDBJ whole genome shotgun (WGS) entry which is preliminary data.</text>
</comment>
<protein>
    <recommendedName>
        <fullName evidence="9">Transportin-1</fullName>
    </recommendedName>
    <alternativeName>
        <fullName evidence="10">Importin beta-2</fullName>
    </alternativeName>
    <alternativeName>
        <fullName evidence="11">Karyopherin beta-2</fullName>
    </alternativeName>
</protein>
<dbReference type="InterPro" id="IPR011989">
    <property type="entry name" value="ARM-like"/>
</dbReference>
<dbReference type="GO" id="GO:0005737">
    <property type="term" value="C:cytoplasm"/>
    <property type="evidence" value="ECO:0007669"/>
    <property type="project" value="UniProtKB-SubCell"/>
</dbReference>
<evidence type="ECO:0000313" key="14">
    <source>
        <dbReference type="EMBL" id="KAG5263177.1"/>
    </source>
</evidence>
<evidence type="ECO:0000313" key="15">
    <source>
        <dbReference type="Proteomes" id="UP000823561"/>
    </source>
</evidence>
<evidence type="ECO:0000256" key="12">
    <source>
        <dbReference type="SAM" id="MobiDB-lite"/>
    </source>
</evidence>
<keyword evidence="3" id="KW-0813">Transport</keyword>
<comment type="similarity">
    <text evidence="8">Belongs to the importin beta family. Importin beta-2 subfamily.</text>
</comment>
<evidence type="ECO:0000256" key="2">
    <source>
        <dbReference type="ARBA" id="ARBA00004496"/>
    </source>
</evidence>
<dbReference type="Pfam" id="PF03810">
    <property type="entry name" value="IBN_N"/>
    <property type="match status" value="1"/>
</dbReference>
<dbReference type="InterPro" id="IPR040122">
    <property type="entry name" value="Importin_beta"/>
</dbReference>
<feature type="compositionally biased region" description="Acidic residues" evidence="12">
    <location>
        <begin position="353"/>
        <end position="368"/>
    </location>
</feature>
<accession>A0AAV6FNB9</accession>
<keyword evidence="6" id="KW-0653">Protein transport</keyword>
<gene>
    <name evidence="14" type="ORF">AALO_G00283450</name>
</gene>
<reference evidence="14" key="1">
    <citation type="submission" date="2020-10" db="EMBL/GenBank/DDBJ databases">
        <title>Chromosome-scale genome assembly of the Allis shad, Alosa alosa.</title>
        <authorList>
            <person name="Margot Z."/>
            <person name="Christophe K."/>
            <person name="Cabau C."/>
            <person name="Louis A."/>
            <person name="Berthelot C."/>
            <person name="Parey E."/>
            <person name="Roest Crollius H."/>
            <person name="Montfort J."/>
            <person name="Robinson-Rechavi M."/>
            <person name="Bucao C."/>
            <person name="Bouchez O."/>
            <person name="Gislard M."/>
            <person name="Lluch J."/>
            <person name="Milhes M."/>
            <person name="Lampietro C."/>
            <person name="Lopez Roques C."/>
            <person name="Donnadieu C."/>
            <person name="Braasch I."/>
            <person name="Desvignes T."/>
            <person name="Postlethwait J."/>
            <person name="Bobe J."/>
            <person name="Guiguen Y."/>
        </authorList>
    </citation>
    <scope>NUCLEOTIDE SEQUENCE</scope>
    <source>
        <strain evidence="14">M-15738</strain>
        <tissue evidence="14">Blood</tissue>
    </source>
</reference>
<dbReference type="SMART" id="SM00913">
    <property type="entry name" value="IBN_N"/>
    <property type="match status" value="1"/>
</dbReference>
<dbReference type="FunFam" id="1.25.10.10:FF:000028">
    <property type="entry name" value="Transportin-1 isoform 1"/>
    <property type="match status" value="1"/>
</dbReference>
<evidence type="ECO:0000256" key="7">
    <source>
        <dbReference type="ARBA" id="ARBA00023242"/>
    </source>
</evidence>
<dbReference type="EMBL" id="JADWDJ010000022">
    <property type="protein sequence ID" value="KAG5263177.1"/>
    <property type="molecule type" value="Genomic_DNA"/>
</dbReference>
<dbReference type="Gene3D" id="1.25.10.10">
    <property type="entry name" value="Leucine-rich Repeat Variant"/>
    <property type="match status" value="2"/>
</dbReference>
<evidence type="ECO:0000259" key="13">
    <source>
        <dbReference type="PROSITE" id="PS50166"/>
    </source>
</evidence>